<comment type="caution">
    <text evidence="1">The sequence shown here is derived from an EMBL/GenBank/DDBJ whole genome shotgun (WGS) entry which is preliminary data.</text>
</comment>
<dbReference type="RefSeq" id="WP_378289955.1">
    <property type="nucleotide sequence ID" value="NZ_JBHULE010000007.1"/>
</dbReference>
<evidence type="ECO:0000313" key="2">
    <source>
        <dbReference type="Proteomes" id="UP001597319"/>
    </source>
</evidence>
<name>A0ABW5LED0_9FLAO</name>
<gene>
    <name evidence="1" type="ORF">ACFSR1_04210</name>
</gene>
<dbReference type="Proteomes" id="UP001597319">
    <property type="component" value="Unassembled WGS sequence"/>
</dbReference>
<accession>A0ABW5LED0</accession>
<keyword evidence="2" id="KW-1185">Reference proteome</keyword>
<sequence>MMNNTVFTNKKFELNGISIPEFKLVSGQIIKIYIPNFDSDNNELGHKFSLLLSDEFQNQNSELIWTKEHSGTGLWKLLKPISVGGFIMNDLKIDLKKAQNISEYLELDVNGKVNDLLLGKRKALAIKCNFEKFDSLIFDYYGIGAAEIDYVEKIVDSEIRKGKSAIIFDRLEFQRKKELYENIEPLKIKVPNII</sequence>
<reference evidence="2" key="1">
    <citation type="journal article" date="2019" name="Int. J. Syst. Evol. Microbiol.">
        <title>The Global Catalogue of Microorganisms (GCM) 10K type strain sequencing project: providing services to taxonomists for standard genome sequencing and annotation.</title>
        <authorList>
            <consortium name="The Broad Institute Genomics Platform"/>
            <consortium name="The Broad Institute Genome Sequencing Center for Infectious Disease"/>
            <person name="Wu L."/>
            <person name="Ma J."/>
        </authorList>
    </citation>
    <scope>NUCLEOTIDE SEQUENCE [LARGE SCALE GENOMIC DNA]</scope>
    <source>
        <strain evidence="2">KCTC 52274</strain>
    </source>
</reference>
<organism evidence="1 2">
    <name type="scientific">Aquimarina rubra</name>
    <dbReference type="NCBI Taxonomy" id="1920033"/>
    <lineage>
        <taxon>Bacteria</taxon>
        <taxon>Pseudomonadati</taxon>
        <taxon>Bacteroidota</taxon>
        <taxon>Flavobacteriia</taxon>
        <taxon>Flavobacteriales</taxon>
        <taxon>Flavobacteriaceae</taxon>
        <taxon>Aquimarina</taxon>
    </lineage>
</organism>
<proteinExistence type="predicted"/>
<dbReference type="EMBL" id="JBHULE010000007">
    <property type="protein sequence ID" value="MFD2561862.1"/>
    <property type="molecule type" value="Genomic_DNA"/>
</dbReference>
<evidence type="ECO:0000313" key="1">
    <source>
        <dbReference type="EMBL" id="MFD2561862.1"/>
    </source>
</evidence>
<protein>
    <submittedName>
        <fullName evidence="1">Uncharacterized protein</fullName>
    </submittedName>
</protein>